<reference evidence="2 3" key="1">
    <citation type="journal article" date="2016" name="Front. Microbiol.">
        <title>Genomic Resource of Rice Seed Associated Bacteria.</title>
        <authorList>
            <person name="Midha S."/>
            <person name="Bansal K."/>
            <person name="Sharma S."/>
            <person name="Kumar N."/>
            <person name="Patil P.P."/>
            <person name="Chaudhry V."/>
            <person name="Patil P.B."/>
        </authorList>
    </citation>
    <scope>NUCLEOTIDE SEQUENCE [LARGE SCALE GENOMIC DNA]</scope>
    <source>
        <strain evidence="2 3">NS331</strain>
    </source>
</reference>
<gene>
    <name evidence="2" type="ORF">NS331_12975</name>
</gene>
<dbReference type="Proteomes" id="UP000072741">
    <property type="component" value="Unassembled WGS sequence"/>
</dbReference>
<proteinExistence type="predicted"/>
<dbReference type="EMBL" id="LDSL01000074">
    <property type="protein sequence ID" value="KTT20924.1"/>
    <property type="molecule type" value="Genomic_DNA"/>
</dbReference>
<protein>
    <recommendedName>
        <fullName evidence="4">Toxin CptA</fullName>
    </recommendedName>
</protein>
<keyword evidence="1" id="KW-1133">Transmembrane helix</keyword>
<keyword evidence="3" id="KW-1185">Reference proteome</keyword>
<dbReference type="PROSITE" id="PS51318">
    <property type="entry name" value="TAT"/>
    <property type="match status" value="1"/>
</dbReference>
<evidence type="ECO:0008006" key="4">
    <source>
        <dbReference type="Google" id="ProtNLM"/>
    </source>
</evidence>
<evidence type="ECO:0000313" key="3">
    <source>
        <dbReference type="Proteomes" id="UP000072741"/>
    </source>
</evidence>
<name>A0A147GTV8_9BURK</name>
<organism evidence="2 3">
    <name type="scientific">Pseudacidovorax intermedius</name>
    <dbReference type="NCBI Taxonomy" id="433924"/>
    <lineage>
        <taxon>Bacteria</taxon>
        <taxon>Pseudomonadati</taxon>
        <taxon>Pseudomonadota</taxon>
        <taxon>Betaproteobacteria</taxon>
        <taxon>Burkholderiales</taxon>
        <taxon>Comamonadaceae</taxon>
        <taxon>Pseudacidovorax</taxon>
    </lineage>
</organism>
<accession>A0A147GTV8</accession>
<dbReference type="AlphaFoldDB" id="A0A147GTV8"/>
<keyword evidence="1" id="KW-0812">Transmembrane</keyword>
<dbReference type="OrthoDB" id="9157092at2"/>
<evidence type="ECO:0000313" key="2">
    <source>
        <dbReference type="EMBL" id="KTT20924.1"/>
    </source>
</evidence>
<comment type="caution">
    <text evidence="2">The sequence shown here is derived from an EMBL/GenBank/DDBJ whole genome shotgun (WGS) entry which is preliminary data.</text>
</comment>
<dbReference type="RefSeq" id="WP_058642406.1">
    <property type="nucleotide sequence ID" value="NZ_LDSL01000074.1"/>
</dbReference>
<feature type="transmembrane region" description="Helical" evidence="1">
    <location>
        <begin position="18"/>
        <end position="38"/>
    </location>
</feature>
<feature type="transmembrane region" description="Helical" evidence="1">
    <location>
        <begin position="44"/>
        <end position="64"/>
    </location>
</feature>
<sequence length="157" mass="16302">MHSAPAVSYPVGPSRRAAVLHLAVAGAGLLASAGWLAHFAAADAASAAVVLCAAAGMALGLGSWRGLSVRRQLQWDGAAWSLADAQGRHLQGEATLAVVMDLGRLMLARCTPVAGQATWLWLDGDADRLRWRALRRAAFDPGSLPADAPIGRTELMG</sequence>
<dbReference type="InterPro" id="IPR006311">
    <property type="entry name" value="TAT_signal"/>
</dbReference>
<keyword evidence="1" id="KW-0472">Membrane</keyword>
<evidence type="ECO:0000256" key="1">
    <source>
        <dbReference type="SAM" id="Phobius"/>
    </source>
</evidence>